<dbReference type="EMBL" id="UINC01000144">
    <property type="protein sequence ID" value="SUZ49932.1"/>
    <property type="molecule type" value="Genomic_DNA"/>
</dbReference>
<dbReference type="AlphaFoldDB" id="A0A381N5Q4"/>
<reference evidence="1" key="1">
    <citation type="submission" date="2018-05" db="EMBL/GenBank/DDBJ databases">
        <authorList>
            <person name="Lanie J.A."/>
            <person name="Ng W.-L."/>
            <person name="Kazmierczak K.M."/>
            <person name="Andrzejewski T.M."/>
            <person name="Davidsen T.M."/>
            <person name="Wayne K.J."/>
            <person name="Tettelin H."/>
            <person name="Glass J.I."/>
            <person name="Rusch D."/>
            <person name="Podicherti R."/>
            <person name="Tsui H.-C.T."/>
            <person name="Winkler M.E."/>
        </authorList>
    </citation>
    <scope>NUCLEOTIDE SEQUENCE</scope>
</reference>
<accession>A0A381N5Q4</accession>
<protein>
    <submittedName>
        <fullName evidence="1">Uncharacterized protein</fullName>
    </submittedName>
</protein>
<organism evidence="1">
    <name type="scientific">marine metagenome</name>
    <dbReference type="NCBI Taxonomy" id="408172"/>
    <lineage>
        <taxon>unclassified sequences</taxon>
        <taxon>metagenomes</taxon>
        <taxon>ecological metagenomes</taxon>
    </lineage>
</organism>
<name>A0A381N5Q4_9ZZZZ</name>
<gene>
    <name evidence="1" type="ORF">METZ01_LOCUS2786</name>
</gene>
<evidence type="ECO:0000313" key="1">
    <source>
        <dbReference type="EMBL" id="SUZ49932.1"/>
    </source>
</evidence>
<proteinExistence type="predicted"/>
<sequence length="25" mass="2779">MSISEITALNYINMPLISKWPDKGG</sequence>